<evidence type="ECO:0000313" key="8">
    <source>
        <dbReference type="EMBL" id="ARU59385.1"/>
    </source>
</evidence>
<dbReference type="Gene3D" id="3.40.50.150">
    <property type="entry name" value="Vaccinia Virus protein VP39"/>
    <property type="match status" value="1"/>
</dbReference>
<evidence type="ECO:0000256" key="4">
    <source>
        <dbReference type="ARBA" id="ARBA00022691"/>
    </source>
</evidence>
<reference evidence="8 9" key="1">
    <citation type="submission" date="2017-05" db="EMBL/GenBank/DDBJ databases">
        <title>Genomic insights into alkan degradation activity of Oleiphilus messinensis.</title>
        <authorList>
            <person name="Kozyavkin S.A."/>
            <person name="Slesarev A.I."/>
            <person name="Golyshin P.N."/>
            <person name="Korzhenkov A."/>
            <person name="Golyshina O.N."/>
            <person name="Toshchakov S.V."/>
        </authorList>
    </citation>
    <scope>NUCLEOTIDE SEQUENCE [LARGE SCALE GENOMIC DNA]</scope>
    <source>
        <strain evidence="8 9">ME102</strain>
    </source>
</reference>
<dbReference type="InterPro" id="IPR036804">
    <property type="entry name" value="CheR_N_sf"/>
</dbReference>
<dbReference type="Proteomes" id="UP000196027">
    <property type="component" value="Chromosome"/>
</dbReference>
<dbReference type="Pfam" id="PF01739">
    <property type="entry name" value="CheR"/>
    <property type="match status" value="1"/>
</dbReference>
<dbReference type="PIRSF" id="PIRSF000410">
    <property type="entry name" value="CheR"/>
    <property type="match status" value="1"/>
</dbReference>
<dbReference type="InterPro" id="IPR029063">
    <property type="entry name" value="SAM-dependent_MTases_sf"/>
</dbReference>
<dbReference type="KEGG" id="ome:OLMES_5405"/>
<keyword evidence="2 5" id="KW-0489">Methyltransferase</keyword>
<evidence type="ECO:0000256" key="6">
    <source>
        <dbReference type="PIRSR" id="PIRSR000410-1"/>
    </source>
</evidence>
<dbReference type="GO" id="GO:0032259">
    <property type="term" value="P:methylation"/>
    <property type="evidence" value="ECO:0007669"/>
    <property type="project" value="UniProtKB-KW"/>
</dbReference>
<dbReference type="PROSITE" id="PS50123">
    <property type="entry name" value="CHER"/>
    <property type="match status" value="1"/>
</dbReference>
<feature type="binding site" evidence="6">
    <location>
        <begin position="224"/>
        <end position="225"/>
    </location>
    <ligand>
        <name>S-adenosyl-L-methionine</name>
        <dbReference type="ChEBI" id="CHEBI:59789"/>
    </ligand>
</feature>
<feature type="binding site" evidence="6">
    <location>
        <position position="149"/>
    </location>
    <ligand>
        <name>S-adenosyl-L-methionine</name>
        <dbReference type="ChEBI" id="CHEBI:59789"/>
    </ligand>
</feature>
<dbReference type="PANTHER" id="PTHR24422:SF26">
    <property type="entry name" value="CHEMOTAXIS PROTEIN METHYLTRANSFERASE"/>
    <property type="match status" value="1"/>
</dbReference>
<dbReference type="InterPro" id="IPR026024">
    <property type="entry name" value="Chemotaxis_MeTrfase_CheR"/>
</dbReference>
<feature type="binding site" evidence="6">
    <location>
        <position position="91"/>
    </location>
    <ligand>
        <name>S-adenosyl-L-methionine</name>
        <dbReference type="ChEBI" id="CHEBI:59789"/>
    </ligand>
</feature>
<proteinExistence type="predicted"/>
<dbReference type="AlphaFoldDB" id="A0A1Y0IIN7"/>
<dbReference type="PANTHER" id="PTHR24422">
    <property type="entry name" value="CHEMOTAXIS PROTEIN METHYLTRANSFERASE"/>
    <property type="match status" value="1"/>
</dbReference>
<feature type="binding site" evidence="6">
    <location>
        <position position="85"/>
    </location>
    <ligand>
        <name>S-adenosyl-L-methionine</name>
        <dbReference type="ChEBI" id="CHEBI:59789"/>
    </ligand>
</feature>
<dbReference type="CDD" id="cd02440">
    <property type="entry name" value="AdoMet_MTases"/>
    <property type="match status" value="1"/>
</dbReference>
<keyword evidence="9" id="KW-1185">Reference proteome</keyword>
<evidence type="ECO:0000256" key="2">
    <source>
        <dbReference type="ARBA" id="ARBA00022603"/>
    </source>
</evidence>
<protein>
    <recommendedName>
        <fullName evidence="5">Chemotaxis protein methyltransferase</fullName>
        <ecNumber evidence="5">2.1.1.80</ecNumber>
    </recommendedName>
</protein>
<dbReference type="OrthoDB" id="9816309at2"/>
<dbReference type="Gene3D" id="1.10.155.10">
    <property type="entry name" value="Chemotaxis receptor methyltransferase CheR, N-terminal domain"/>
    <property type="match status" value="1"/>
</dbReference>
<keyword evidence="3 5" id="KW-0808">Transferase</keyword>
<dbReference type="SUPFAM" id="SSF53335">
    <property type="entry name" value="S-adenosyl-L-methionine-dependent methyltransferases"/>
    <property type="match status" value="1"/>
</dbReference>
<dbReference type="PRINTS" id="PR00996">
    <property type="entry name" value="CHERMTFRASE"/>
</dbReference>
<organism evidence="8 9">
    <name type="scientific">Oleiphilus messinensis</name>
    <dbReference type="NCBI Taxonomy" id="141451"/>
    <lineage>
        <taxon>Bacteria</taxon>
        <taxon>Pseudomonadati</taxon>
        <taxon>Pseudomonadota</taxon>
        <taxon>Gammaproteobacteria</taxon>
        <taxon>Oceanospirillales</taxon>
        <taxon>Oleiphilaceae</taxon>
        <taxon>Oleiphilus</taxon>
    </lineage>
</organism>
<comment type="function">
    <text evidence="5">Methylation of the membrane-bound methyl-accepting chemotaxis proteins (MCP) to form gamma-glutamyl methyl ester residues in MCP.</text>
</comment>
<feature type="binding site" evidence="6">
    <location>
        <position position="87"/>
    </location>
    <ligand>
        <name>S-adenosyl-L-methionine</name>
        <dbReference type="ChEBI" id="CHEBI:59789"/>
    </ligand>
</feature>
<gene>
    <name evidence="8" type="ORF">OLMES_5405</name>
</gene>
<dbReference type="Pfam" id="PF03705">
    <property type="entry name" value="CheR_N"/>
    <property type="match status" value="1"/>
</dbReference>
<name>A0A1Y0IIN7_9GAMM</name>
<dbReference type="InterPro" id="IPR022642">
    <property type="entry name" value="CheR_C"/>
</dbReference>
<feature type="binding site" evidence="6">
    <location>
        <begin position="207"/>
        <end position="208"/>
    </location>
    <ligand>
        <name>S-adenosyl-L-methionine</name>
        <dbReference type="ChEBI" id="CHEBI:59789"/>
    </ligand>
</feature>
<dbReference type="RefSeq" id="WP_087464065.1">
    <property type="nucleotide sequence ID" value="NZ_CP021425.1"/>
</dbReference>
<dbReference type="InterPro" id="IPR050903">
    <property type="entry name" value="Bact_Chemotaxis_MeTrfase"/>
</dbReference>
<evidence type="ECO:0000256" key="5">
    <source>
        <dbReference type="PIRNR" id="PIRNR000410"/>
    </source>
</evidence>
<accession>A0A1Y0IIN7</accession>
<evidence type="ECO:0000256" key="3">
    <source>
        <dbReference type="ARBA" id="ARBA00022679"/>
    </source>
</evidence>
<evidence type="ECO:0000259" key="7">
    <source>
        <dbReference type="PROSITE" id="PS50123"/>
    </source>
</evidence>
<feature type="domain" description="CheR-type methyltransferase" evidence="7">
    <location>
        <begin position="8"/>
        <end position="278"/>
    </location>
</feature>
<sequence>MLAIRDEVLVEKIQITDAEFRRVQALLMTLSGISLSDNKKILLMGRLNKRLVQLGLSRYGQYLDLVQRPGQAQELQLLLDALTTNETYFFREVKHLEFLADVIVPAHRSGEQLKIWSAAASSGEEAYSIAMVLARSLGIQGSWQILGTDINQAVIERARTGVYPISAAEKIPLPFLRDYCLKGVADQATKLMIDPALSAKVRFEQFNLNGDWRCLDQFDVIFLRNVMIYFNTETKRKLIERIYRQLKPGGYLIVGHAESLYQINDCLTAVKPSIYRRV</sequence>
<dbReference type="EC" id="2.1.1.80" evidence="5"/>
<feature type="binding site" evidence="6">
    <location>
        <position position="125"/>
    </location>
    <ligand>
        <name>S-adenosyl-L-methionine</name>
        <dbReference type="ChEBI" id="CHEBI:59789"/>
    </ligand>
</feature>
<dbReference type="InterPro" id="IPR000780">
    <property type="entry name" value="CheR_MeTrfase"/>
</dbReference>
<evidence type="ECO:0000313" key="9">
    <source>
        <dbReference type="Proteomes" id="UP000196027"/>
    </source>
</evidence>
<dbReference type="InterPro" id="IPR022641">
    <property type="entry name" value="CheR_N"/>
</dbReference>
<dbReference type="SMART" id="SM00138">
    <property type="entry name" value="MeTrc"/>
    <property type="match status" value="1"/>
</dbReference>
<comment type="catalytic activity">
    <reaction evidence="1 5">
        <text>L-glutamyl-[protein] + S-adenosyl-L-methionine = [protein]-L-glutamate 5-O-methyl ester + S-adenosyl-L-homocysteine</text>
        <dbReference type="Rhea" id="RHEA:24452"/>
        <dbReference type="Rhea" id="RHEA-COMP:10208"/>
        <dbReference type="Rhea" id="RHEA-COMP:10311"/>
        <dbReference type="ChEBI" id="CHEBI:29973"/>
        <dbReference type="ChEBI" id="CHEBI:57856"/>
        <dbReference type="ChEBI" id="CHEBI:59789"/>
        <dbReference type="ChEBI" id="CHEBI:82795"/>
        <dbReference type="EC" id="2.1.1.80"/>
    </reaction>
</comment>
<keyword evidence="4 5" id="KW-0949">S-adenosyl-L-methionine</keyword>
<evidence type="ECO:0000256" key="1">
    <source>
        <dbReference type="ARBA" id="ARBA00001541"/>
    </source>
</evidence>
<dbReference type="SUPFAM" id="SSF47757">
    <property type="entry name" value="Chemotaxis receptor methyltransferase CheR, N-terminal domain"/>
    <property type="match status" value="1"/>
</dbReference>
<dbReference type="EMBL" id="CP021425">
    <property type="protein sequence ID" value="ARU59385.1"/>
    <property type="molecule type" value="Genomic_DNA"/>
</dbReference>
<dbReference type="GO" id="GO:0008983">
    <property type="term" value="F:protein-glutamate O-methyltransferase activity"/>
    <property type="evidence" value="ECO:0007669"/>
    <property type="project" value="UniProtKB-EC"/>
</dbReference>